<dbReference type="AlphaFoldDB" id="A0A1A8QK51"/>
<accession>A0A1A8QK51</accession>
<evidence type="ECO:0000313" key="1">
    <source>
        <dbReference type="EMBL" id="SBR93847.1"/>
    </source>
</evidence>
<name>A0A1A8QK51_9TELE</name>
<gene>
    <name evidence="1" type="primary">Nfu_g_1_005082</name>
</gene>
<feature type="non-terminal residue" evidence="1">
    <location>
        <position position="42"/>
    </location>
</feature>
<feature type="non-terminal residue" evidence="1">
    <location>
        <position position="1"/>
    </location>
</feature>
<protein>
    <submittedName>
        <fullName evidence="1">Uncharacterized protein</fullName>
    </submittedName>
</protein>
<dbReference type="EMBL" id="HAEG01013020">
    <property type="protein sequence ID" value="SBR93847.1"/>
    <property type="molecule type" value="Transcribed_RNA"/>
</dbReference>
<reference evidence="1" key="1">
    <citation type="submission" date="2016-05" db="EMBL/GenBank/DDBJ databases">
        <authorList>
            <person name="Lavstsen T."/>
            <person name="Jespersen J.S."/>
        </authorList>
    </citation>
    <scope>NUCLEOTIDE SEQUENCE</scope>
    <source>
        <tissue evidence="1">Brain</tissue>
    </source>
</reference>
<reference evidence="1" key="2">
    <citation type="submission" date="2016-06" db="EMBL/GenBank/DDBJ databases">
        <title>The genome of a short-lived fish provides insights into sex chromosome evolution and the genetic control of aging.</title>
        <authorList>
            <person name="Reichwald K."/>
            <person name="Felder M."/>
            <person name="Petzold A."/>
            <person name="Koch P."/>
            <person name="Groth M."/>
            <person name="Platzer M."/>
        </authorList>
    </citation>
    <scope>NUCLEOTIDE SEQUENCE</scope>
    <source>
        <tissue evidence="1">Brain</tissue>
    </source>
</reference>
<sequence>CSMTAQTAVAFKNIRYMSESAPHMNVTWIRFEKIGSVLFTLS</sequence>
<organism evidence="1">
    <name type="scientific">Nothobranchius pienaari</name>
    <dbReference type="NCBI Taxonomy" id="704102"/>
    <lineage>
        <taxon>Eukaryota</taxon>
        <taxon>Metazoa</taxon>
        <taxon>Chordata</taxon>
        <taxon>Craniata</taxon>
        <taxon>Vertebrata</taxon>
        <taxon>Euteleostomi</taxon>
        <taxon>Actinopterygii</taxon>
        <taxon>Neopterygii</taxon>
        <taxon>Teleostei</taxon>
        <taxon>Neoteleostei</taxon>
        <taxon>Acanthomorphata</taxon>
        <taxon>Ovalentaria</taxon>
        <taxon>Atherinomorphae</taxon>
        <taxon>Cyprinodontiformes</taxon>
        <taxon>Nothobranchiidae</taxon>
        <taxon>Nothobranchius</taxon>
    </lineage>
</organism>
<proteinExistence type="predicted"/>